<dbReference type="EMBL" id="VIEK01000006">
    <property type="protein sequence ID" value="TQE88717.1"/>
    <property type="molecule type" value="Genomic_DNA"/>
</dbReference>
<dbReference type="AlphaFoldDB" id="A0A0Z8HRY4"/>
<evidence type="ECO:0000313" key="4">
    <source>
        <dbReference type="Proteomes" id="UP000071601"/>
    </source>
</evidence>
<dbReference type="InterPro" id="IPR006448">
    <property type="entry name" value="Phage_term_ssu_P27"/>
</dbReference>
<accession>A0A0Z8HRY4</accession>
<dbReference type="Pfam" id="PF05119">
    <property type="entry name" value="Terminase_4"/>
    <property type="match status" value="1"/>
</dbReference>
<sequence length="104" mass="11928">MKEMRTYSKHYDDLIEIYSGLLYDYHIAREEFIANGSQVTEEHETSRGTIVERKTPLVQTMENLRKDILTYSDRLQLNPKAANVEVIKPDKEAGGLEGLIANLT</sequence>
<dbReference type="EMBL" id="FIFJ01000021">
    <property type="protein sequence ID" value="CYU16014.1"/>
    <property type="molecule type" value="Genomic_DNA"/>
</dbReference>
<proteinExistence type="predicted"/>
<organism evidence="3 6">
    <name type="scientific">Streptococcus suis</name>
    <dbReference type="NCBI Taxonomy" id="1307"/>
    <lineage>
        <taxon>Bacteria</taxon>
        <taxon>Bacillati</taxon>
        <taxon>Bacillota</taxon>
        <taxon>Bacilli</taxon>
        <taxon>Lactobacillales</taxon>
        <taxon>Streptococcaceae</taxon>
        <taxon>Streptococcus</taxon>
    </lineage>
</organism>
<dbReference type="Proteomes" id="UP000075041">
    <property type="component" value="Unassembled WGS sequence"/>
</dbReference>
<protein>
    <submittedName>
        <fullName evidence="1">Bacteriophage terminase protein, small subunit</fullName>
    </submittedName>
    <submittedName>
        <fullName evidence="3">P27 family phage terminase small subunit</fullName>
    </submittedName>
</protein>
<evidence type="ECO:0000313" key="5">
    <source>
        <dbReference type="Proteomes" id="UP000075041"/>
    </source>
</evidence>
<dbReference type="Proteomes" id="UP000315224">
    <property type="component" value="Unassembled WGS sequence"/>
</dbReference>
<evidence type="ECO:0000313" key="3">
    <source>
        <dbReference type="EMBL" id="TQE88717.1"/>
    </source>
</evidence>
<comment type="caution">
    <text evidence="3">The sequence shown here is derived from an EMBL/GenBank/DDBJ whole genome shotgun (WGS) entry which is preliminary data.</text>
</comment>
<dbReference type="EMBL" id="FILR01000010">
    <property type="protein sequence ID" value="CYX53668.1"/>
    <property type="molecule type" value="Genomic_DNA"/>
</dbReference>
<reference evidence="4 5" key="1">
    <citation type="submission" date="2016-02" db="EMBL/GenBank/DDBJ databases">
        <authorList>
            <consortium name="Pathogen Informatics"/>
        </authorList>
    </citation>
    <scope>NUCLEOTIDE SEQUENCE [LARGE SCALE GENOMIC DNA]</scope>
    <source>
        <strain evidence="1 5">LOLA-SS005</strain>
        <strain evidence="2 4">SS985</strain>
    </source>
</reference>
<gene>
    <name evidence="1" type="ORF">ERS132356_01628</name>
    <name evidence="2" type="ORF">ERS132525_01170</name>
    <name evidence="3" type="ORF">FH692_04945</name>
</gene>
<evidence type="ECO:0000313" key="2">
    <source>
        <dbReference type="EMBL" id="CYX53668.1"/>
    </source>
</evidence>
<evidence type="ECO:0000313" key="6">
    <source>
        <dbReference type="Proteomes" id="UP000315224"/>
    </source>
</evidence>
<evidence type="ECO:0000313" key="1">
    <source>
        <dbReference type="EMBL" id="CYU16014.1"/>
    </source>
</evidence>
<name>A0A0Z8HRY4_STRSU</name>
<dbReference type="Proteomes" id="UP000071601">
    <property type="component" value="Unassembled WGS sequence"/>
</dbReference>
<reference evidence="3 6" key="2">
    <citation type="submission" date="2019-06" db="EMBL/GenBank/DDBJ databases">
        <title>Comprehensive assessment of Oxford Nanopore MinION sequencing for bacterial characterization and routine diagnosis.</title>
        <authorList>
            <person name="Tan S."/>
            <person name="Dvorak C.M.T."/>
            <person name="Gebhart C."/>
            <person name="Estrada A."/>
            <person name="Marthaler D.G."/>
            <person name="Murtaugh M.P."/>
        </authorList>
    </citation>
    <scope>NUCLEOTIDE SEQUENCE [LARGE SCALE GENOMIC DNA]</scope>
    <source>
        <strain evidence="3 6">2017UMN1435.21</strain>
    </source>
</reference>